<protein>
    <submittedName>
        <fullName evidence="1">Uncharacterized protein</fullName>
    </submittedName>
</protein>
<evidence type="ECO:0000313" key="2">
    <source>
        <dbReference type="Proteomes" id="UP000471300"/>
    </source>
</evidence>
<sequence length="71" mass="8618">FIETLFSFQRSTHQLSTTDNFYIISSHHIFVNNFLIYFFTDYFDISFIIVSKPPLFVNKKLFFICRHLNDK</sequence>
<gene>
    <name evidence="1" type="ORF">FYL06_06475</name>
</gene>
<dbReference type="AlphaFoldDB" id="A0ABD6JB44"/>
<reference evidence="1 2" key="1">
    <citation type="journal article" date="2020" name="Food Funct.">
        <title>Screening of Lactobacillus salivarius strains from the feces of Chinese populations and the evaluation of their effects against intestinal inflammation in mice.</title>
        <authorList>
            <person name="Zhai Q."/>
            <person name="Shen X."/>
            <person name="Cen S."/>
            <person name="Zhang C."/>
            <person name="Tian F."/>
            <person name="Zhao J."/>
            <person name="Zhang H."/>
            <person name="Xue Y."/>
            <person name="Chen W."/>
        </authorList>
    </citation>
    <scope>NUCLEOTIDE SEQUENCE [LARGE SCALE GENOMIC DNA]</scope>
    <source>
        <strain evidence="1 2">FZJTZ28M4.scaf</strain>
    </source>
</reference>
<organism evidence="1 2">
    <name type="scientific">Ligilactobacillus salivarius</name>
    <dbReference type="NCBI Taxonomy" id="1624"/>
    <lineage>
        <taxon>Bacteria</taxon>
        <taxon>Bacillati</taxon>
        <taxon>Bacillota</taxon>
        <taxon>Bacilli</taxon>
        <taxon>Lactobacillales</taxon>
        <taxon>Lactobacillaceae</taxon>
        <taxon>Ligilactobacillus</taxon>
    </lineage>
</organism>
<evidence type="ECO:0000313" key="1">
    <source>
        <dbReference type="EMBL" id="MYZ66593.1"/>
    </source>
</evidence>
<comment type="caution">
    <text evidence="1">The sequence shown here is derived from an EMBL/GenBank/DDBJ whole genome shotgun (WGS) entry which is preliminary data.</text>
</comment>
<accession>A0ABD6JB44</accession>
<dbReference type="EMBL" id="VSTU01000009">
    <property type="protein sequence ID" value="MYZ66593.1"/>
    <property type="molecule type" value="Genomic_DNA"/>
</dbReference>
<feature type="non-terminal residue" evidence="1">
    <location>
        <position position="1"/>
    </location>
</feature>
<name>A0ABD6JB44_9LACO</name>
<dbReference type="Proteomes" id="UP000471300">
    <property type="component" value="Unassembled WGS sequence"/>
</dbReference>
<proteinExistence type="predicted"/>